<keyword evidence="10" id="KW-1185">Reference proteome</keyword>
<feature type="region of interest" description="Disordered" evidence="5">
    <location>
        <begin position="537"/>
        <end position="606"/>
    </location>
</feature>
<feature type="domain" description="Reverse transcriptase Ty1/copia-type" evidence="6">
    <location>
        <begin position="706"/>
        <end position="822"/>
    </location>
</feature>
<dbReference type="EMBL" id="BQNB010009232">
    <property type="protein sequence ID" value="GJS60607.1"/>
    <property type="molecule type" value="Genomic_DNA"/>
</dbReference>
<feature type="domain" description="Retrovirus-related Pol polyprotein from transposon TNT 1-94-like beta-barrel" evidence="8">
    <location>
        <begin position="251"/>
        <end position="292"/>
    </location>
</feature>
<keyword evidence="3" id="KW-0064">Aspartyl protease</keyword>
<dbReference type="Proteomes" id="UP001151760">
    <property type="component" value="Unassembled WGS sequence"/>
</dbReference>
<dbReference type="Pfam" id="PF13976">
    <property type="entry name" value="gag_pre-integrs"/>
    <property type="match status" value="1"/>
</dbReference>
<keyword evidence="2" id="KW-0479">Metal-binding</keyword>
<name>A0ABQ4X673_9ASTR</name>
<keyword evidence="1" id="KW-0645">Protease</keyword>
<protein>
    <submittedName>
        <fullName evidence="9">Retrovirus-related pol polyprotein from transposon TNT 1-94</fullName>
    </submittedName>
</protein>
<feature type="compositionally biased region" description="Polar residues" evidence="5">
    <location>
        <begin position="592"/>
        <end position="606"/>
    </location>
</feature>
<comment type="caution">
    <text evidence="9">The sequence shown here is derived from an EMBL/GenBank/DDBJ whole genome shotgun (WGS) entry which is preliminary data.</text>
</comment>
<feature type="domain" description="GAG-pre-integrase" evidence="7">
    <location>
        <begin position="76"/>
        <end position="135"/>
    </location>
</feature>
<dbReference type="Pfam" id="PF22936">
    <property type="entry name" value="Pol_BBD"/>
    <property type="match status" value="1"/>
</dbReference>
<reference evidence="9" key="1">
    <citation type="journal article" date="2022" name="Int. J. Mol. Sci.">
        <title>Draft Genome of Tanacetum Coccineum: Genomic Comparison of Closely Related Tanacetum-Family Plants.</title>
        <authorList>
            <person name="Yamashiro T."/>
            <person name="Shiraishi A."/>
            <person name="Nakayama K."/>
            <person name="Satake H."/>
        </authorList>
    </citation>
    <scope>NUCLEOTIDE SEQUENCE</scope>
</reference>
<dbReference type="SUPFAM" id="SSF56672">
    <property type="entry name" value="DNA/RNA polymerases"/>
    <property type="match status" value="1"/>
</dbReference>
<keyword evidence="4" id="KW-0378">Hydrolase</keyword>
<evidence type="ECO:0000259" key="8">
    <source>
        <dbReference type="Pfam" id="PF22936"/>
    </source>
</evidence>
<evidence type="ECO:0000256" key="1">
    <source>
        <dbReference type="ARBA" id="ARBA00022670"/>
    </source>
</evidence>
<dbReference type="InterPro" id="IPR025724">
    <property type="entry name" value="GAG-pre-integrase_dom"/>
</dbReference>
<evidence type="ECO:0000259" key="7">
    <source>
        <dbReference type="Pfam" id="PF13976"/>
    </source>
</evidence>
<gene>
    <name evidence="9" type="ORF">Tco_0655391</name>
</gene>
<evidence type="ECO:0000256" key="2">
    <source>
        <dbReference type="ARBA" id="ARBA00022723"/>
    </source>
</evidence>
<dbReference type="PANTHER" id="PTHR42648">
    <property type="entry name" value="TRANSPOSASE, PUTATIVE-RELATED"/>
    <property type="match status" value="1"/>
</dbReference>
<proteinExistence type="predicted"/>
<evidence type="ECO:0000313" key="9">
    <source>
        <dbReference type="EMBL" id="GJS60607.1"/>
    </source>
</evidence>
<dbReference type="InterPro" id="IPR039537">
    <property type="entry name" value="Retrotran_Ty1/copia-like"/>
</dbReference>
<sequence length="1021" mass="114957">MVLPTKQWKPTGRLLPLGRQCPLVKYTALKSDCMPVDPQETIAPVAYNIARINQPDGSNVSKSPFSPLFKYMMRSSPICLLSKASKNKSWLWHRRLNHLYFGTLNDLARKDLVRGLPRLKFEKDHLCSACQLGKSRKATHKPMTINTIMEVLHTLHMDLCRTLRVQSINGKKYILVIVDDLPLKLLPLGDQWLLTRNTPRKVFPTKQWKPTGRLLPLGRQCSLVRSTALKSDCLPANPQETIAPVVQIVLWYLDSGCSKHMTRDRSRLRNFMKKFIGTVRFGNDHFGAIMGIWGYVIGVSILKLPSESTHASSEDLHVVDLIKGSRGIICVGMSFGKEQDSYPHPKRWPFTHEKTVPRTPSRWRVGMKEIRTLVECSSDNDRYSLRLPVSIGQKLWLHALLHQNRSLILTLQTIPHMNLCFDLVVFVVFLVWVCGGHGCLVRVGGVGGVLVGGWAWEVEGWEVAGGLVVNPDRGSAVAVEDGFLSLAKMISLDGDRSGRVGRGFEFGVRLVVGSVVGMMKEPSVVLVGERECGFWGGGEDGERGGGLGGRVEGGGGVPPPVIPTSPSVSISFDHDAPSSSHSPSSSAHHSSLTNRKLSSSGGNNDTELNQQTLNLFYKHLRKWTDSHPLDNIIGNPSRPVSTQKQLAIDALWCFYNLVLSKVEPKNFKSAVTEDCWFQAMQDEIHEFDRLDVWELVPSRTVTTVYCSNKGYRSRRRFNFVESSHTVARLEAIRIFLANAASKNMTVYQMDVKTAFLNGELKEEVYVSQLEGFVDPDRPHHVYRLKKALYGLKQAPRAWYDTLSKFLLAQGFSKGVVDPTLYGTNSIADEIMQVVKTRRSTSGSAQFLGDKLVSWSSNKQTSTSISSTEAEYIAISMLQQRPKLLGHKTHRLPTSFHLRTSGEGIDKEFGYQKTGKRLPARHRELPDSAEPHQTSLGSYSSVTRLYQHIDEALDYWVKEFKVNKVNPGLNTRFWTTNDVIKSKQFMFAIQKRLKLRRIFGTWKALLEDAYEKEDYRLLQRTE</sequence>
<feature type="compositionally biased region" description="Gly residues" evidence="5">
    <location>
        <begin position="537"/>
        <end position="556"/>
    </location>
</feature>
<organism evidence="9 10">
    <name type="scientific">Tanacetum coccineum</name>
    <dbReference type="NCBI Taxonomy" id="301880"/>
    <lineage>
        <taxon>Eukaryota</taxon>
        <taxon>Viridiplantae</taxon>
        <taxon>Streptophyta</taxon>
        <taxon>Embryophyta</taxon>
        <taxon>Tracheophyta</taxon>
        <taxon>Spermatophyta</taxon>
        <taxon>Magnoliopsida</taxon>
        <taxon>eudicotyledons</taxon>
        <taxon>Gunneridae</taxon>
        <taxon>Pentapetalae</taxon>
        <taxon>asterids</taxon>
        <taxon>campanulids</taxon>
        <taxon>Asterales</taxon>
        <taxon>Asteraceae</taxon>
        <taxon>Asteroideae</taxon>
        <taxon>Anthemideae</taxon>
        <taxon>Anthemidinae</taxon>
        <taxon>Tanacetum</taxon>
    </lineage>
</organism>
<dbReference type="InterPro" id="IPR043502">
    <property type="entry name" value="DNA/RNA_pol_sf"/>
</dbReference>
<dbReference type="PANTHER" id="PTHR42648:SF18">
    <property type="entry name" value="RETROTRANSPOSON, UNCLASSIFIED-LIKE PROTEIN"/>
    <property type="match status" value="1"/>
</dbReference>
<feature type="compositionally biased region" description="Low complexity" evidence="5">
    <location>
        <begin position="564"/>
        <end position="591"/>
    </location>
</feature>
<evidence type="ECO:0000256" key="5">
    <source>
        <dbReference type="SAM" id="MobiDB-lite"/>
    </source>
</evidence>
<reference evidence="9" key="2">
    <citation type="submission" date="2022-01" db="EMBL/GenBank/DDBJ databases">
        <authorList>
            <person name="Yamashiro T."/>
            <person name="Shiraishi A."/>
            <person name="Satake H."/>
            <person name="Nakayama K."/>
        </authorList>
    </citation>
    <scope>NUCLEOTIDE SEQUENCE</scope>
</reference>
<evidence type="ECO:0000259" key="6">
    <source>
        <dbReference type="Pfam" id="PF07727"/>
    </source>
</evidence>
<dbReference type="CDD" id="cd09272">
    <property type="entry name" value="RNase_HI_RT_Ty1"/>
    <property type="match status" value="1"/>
</dbReference>
<dbReference type="InterPro" id="IPR054722">
    <property type="entry name" value="PolX-like_BBD"/>
</dbReference>
<accession>A0ABQ4X673</accession>
<evidence type="ECO:0000256" key="4">
    <source>
        <dbReference type="ARBA" id="ARBA00022801"/>
    </source>
</evidence>
<evidence type="ECO:0000313" key="10">
    <source>
        <dbReference type="Proteomes" id="UP001151760"/>
    </source>
</evidence>
<dbReference type="Pfam" id="PF07727">
    <property type="entry name" value="RVT_2"/>
    <property type="match status" value="1"/>
</dbReference>
<evidence type="ECO:0000256" key="3">
    <source>
        <dbReference type="ARBA" id="ARBA00022750"/>
    </source>
</evidence>
<dbReference type="InterPro" id="IPR013103">
    <property type="entry name" value="RVT_2"/>
</dbReference>